<dbReference type="NCBIfam" id="NF008745">
    <property type="entry name" value="PRK11778.1"/>
    <property type="match status" value="1"/>
</dbReference>
<evidence type="ECO:0000313" key="8">
    <source>
        <dbReference type="EMBL" id="KAG7351152.1"/>
    </source>
</evidence>
<dbReference type="GO" id="GO:0006508">
    <property type="term" value="P:proteolysis"/>
    <property type="evidence" value="ECO:0007669"/>
    <property type="project" value="UniProtKB-KW"/>
</dbReference>
<dbReference type="CDD" id="cd07023">
    <property type="entry name" value="S49_Sppa_N_C"/>
    <property type="match status" value="1"/>
</dbReference>
<dbReference type="Pfam" id="PF08496">
    <property type="entry name" value="Peptidase_S49_N"/>
    <property type="match status" value="1"/>
</dbReference>
<feature type="signal peptide" evidence="5">
    <location>
        <begin position="1"/>
        <end position="24"/>
    </location>
</feature>
<proteinExistence type="predicted"/>
<name>A0A9K3KWF0_9STRA</name>
<dbReference type="PANTHER" id="PTHR42987">
    <property type="entry name" value="PEPTIDASE S49"/>
    <property type="match status" value="1"/>
</dbReference>
<keyword evidence="2" id="KW-0378">Hydrolase</keyword>
<keyword evidence="9" id="KW-1185">Reference proteome</keyword>
<dbReference type="PROSITE" id="PS51257">
    <property type="entry name" value="PROKAR_LIPOPROTEIN"/>
    <property type="match status" value="1"/>
</dbReference>
<protein>
    <submittedName>
        <fullName evidence="8">S49 family peptidase</fullName>
    </submittedName>
</protein>
<feature type="domain" description="Peptidase S49 N-terminal proteobacteria" evidence="7">
    <location>
        <begin position="408"/>
        <end position="473"/>
    </location>
</feature>
<feature type="compositionally biased region" description="Basic and acidic residues" evidence="4">
    <location>
        <begin position="324"/>
        <end position="333"/>
    </location>
</feature>
<keyword evidence="5" id="KW-0732">Signal</keyword>
<evidence type="ECO:0000256" key="4">
    <source>
        <dbReference type="SAM" id="MobiDB-lite"/>
    </source>
</evidence>
<evidence type="ECO:0000256" key="5">
    <source>
        <dbReference type="SAM" id="SignalP"/>
    </source>
</evidence>
<reference evidence="8" key="1">
    <citation type="journal article" date="2021" name="Sci. Rep.">
        <title>Diploid genomic architecture of Nitzschia inconspicua, an elite biomass production diatom.</title>
        <authorList>
            <person name="Oliver A."/>
            <person name="Podell S."/>
            <person name="Pinowska A."/>
            <person name="Traller J.C."/>
            <person name="Smith S.R."/>
            <person name="McClure R."/>
            <person name="Beliaev A."/>
            <person name="Bohutskyi P."/>
            <person name="Hill E.A."/>
            <person name="Rabines A."/>
            <person name="Zheng H."/>
            <person name="Allen L.Z."/>
            <person name="Kuo A."/>
            <person name="Grigoriev I.V."/>
            <person name="Allen A.E."/>
            <person name="Hazlebeck D."/>
            <person name="Allen E.E."/>
        </authorList>
    </citation>
    <scope>NUCLEOTIDE SEQUENCE</scope>
    <source>
        <strain evidence="8">Hildebrandi</strain>
    </source>
</reference>
<dbReference type="Pfam" id="PF01343">
    <property type="entry name" value="Peptidase_S49"/>
    <property type="match status" value="1"/>
</dbReference>
<dbReference type="EMBL" id="JAGRRH010000018">
    <property type="protein sequence ID" value="KAG7351152.1"/>
    <property type="molecule type" value="Genomic_DNA"/>
</dbReference>
<feature type="domain" description="Peptidase S49" evidence="6">
    <location>
        <begin position="476"/>
        <end position="616"/>
    </location>
</feature>
<feature type="chain" id="PRO_5039937496" evidence="5">
    <location>
        <begin position="25"/>
        <end position="711"/>
    </location>
</feature>
<dbReference type="GO" id="GO:0004252">
    <property type="term" value="F:serine-type endopeptidase activity"/>
    <property type="evidence" value="ECO:0007669"/>
    <property type="project" value="InterPro"/>
</dbReference>
<reference evidence="8" key="2">
    <citation type="submission" date="2021-04" db="EMBL/GenBank/DDBJ databases">
        <authorList>
            <person name="Podell S."/>
        </authorList>
    </citation>
    <scope>NUCLEOTIDE SEQUENCE</scope>
    <source>
        <strain evidence="8">Hildebrandi</strain>
    </source>
</reference>
<evidence type="ECO:0000259" key="7">
    <source>
        <dbReference type="Pfam" id="PF08496"/>
    </source>
</evidence>
<keyword evidence="3" id="KW-0720">Serine protease</keyword>
<dbReference type="InterPro" id="IPR013703">
    <property type="entry name" value="Peptidase_S49_N_proteobac"/>
</dbReference>
<feature type="region of interest" description="Disordered" evidence="4">
    <location>
        <begin position="313"/>
        <end position="333"/>
    </location>
</feature>
<comment type="caution">
    <text evidence="8">The sequence shown here is derived from an EMBL/GenBank/DDBJ whole genome shotgun (WGS) entry which is preliminary data.</text>
</comment>
<dbReference type="OrthoDB" id="45421at2759"/>
<evidence type="ECO:0000259" key="6">
    <source>
        <dbReference type="Pfam" id="PF01343"/>
    </source>
</evidence>
<keyword evidence="1" id="KW-0645">Protease</keyword>
<gene>
    <name evidence="8" type="ORF">IV203_010512</name>
</gene>
<dbReference type="InterPro" id="IPR047272">
    <property type="entry name" value="S49_SppA_C"/>
</dbReference>
<dbReference type="PANTHER" id="PTHR42987:SF4">
    <property type="entry name" value="PROTEASE SOHB-RELATED"/>
    <property type="match status" value="1"/>
</dbReference>
<dbReference type="Proteomes" id="UP000693970">
    <property type="component" value="Unassembled WGS sequence"/>
</dbReference>
<dbReference type="GO" id="GO:0005886">
    <property type="term" value="C:plasma membrane"/>
    <property type="evidence" value="ECO:0007669"/>
    <property type="project" value="InterPro"/>
</dbReference>
<dbReference type="InterPro" id="IPR002142">
    <property type="entry name" value="Peptidase_S49"/>
</dbReference>
<dbReference type="AlphaFoldDB" id="A0A9K3KWF0"/>
<evidence type="ECO:0000313" key="9">
    <source>
        <dbReference type="Proteomes" id="UP000693970"/>
    </source>
</evidence>
<organism evidence="8 9">
    <name type="scientific">Nitzschia inconspicua</name>
    <dbReference type="NCBI Taxonomy" id="303405"/>
    <lineage>
        <taxon>Eukaryota</taxon>
        <taxon>Sar</taxon>
        <taxon>Stramenopiles</taxon>
        <taxon>Ochrophyta</taxon>
        <taxon>Bacillariophyta</taxon>
        <taxon>Bacillariophyceae</taxon>
        <taxon>Bacillariophycidae</taxon>
        <taxon>Bacillariales</taxon>
        <taxon>Bacillariaceae</taxon>
        <taxon>Nitzschia</taxon>
    </lineage>
</organism>
<accession>A0A9K3KWF0</accession>
<evidence type="ECO:0000256" key="3">
    <source>
        <dbReference type="ARBA" id="ARBA00022825"/>
    </source>
</evidence>
<evidence type="ECO:0000256" key="1">
    <source>
        <dbReference type="ARBA" id="ARBA00022670"/>
    </source>
</evidence>
<evidence type="ECO:0000256" key="2">
    <source>
        <dbReference type="ARBA" id="ARBA00022801"/>
    </source>
</evidence>
<sequence>MMKYHTASLLLLLAACVDQSTVEAFVPHSNLNVRRIVTTKSHDYITATSYGMPISRKTALSALPPALDSSLHLAASTLESVFSSDLFQYFMQKLIDVSLPTAFSLLVIFFLFGQIRSSRKDAEKEDEEAETTNAIAELYNDLYGTTQNGGIMKSRRGGPFGGGGFQDNPPLPKNLGLPKKEYIRITNLNEKFDAYDFSMIKSTQSKAKAAAQFRTKSFERALGVALNAESPDDGTPLTSNIRAKLLQAEKKFLKEGKTLLMELQAVETKLAQVTIDQGLQKIFKEEEEQMDQDENVVDAEVVDKQVDTANTTDSSSAISFLGGSKKDDAASSKRSMELTKKAIELQSKLKMLELNFLQDVIVAIGTKRAVGLRNAVLGDIEVRGAGGLLMQLQERPLSTMLKSDGRSNGEERTTPKTLYVMNFPGDVQASQLNDLREEVTAVVRNAQPGDEALVVLQSGGGTVTGYGLAAGQLVRLKEKGLKLTIAVEQVAASGGYMMSCVADKIVASPFAVLGSIGVISEIPNVYERLKEEGIEFQTVTAGKFKRTLTPTKKVTKEDKKKSEEDIEQIFNLFKGWVGQNRPQLNIEEVATGETWFGPDALEKGLCDEIKTVDDVLLDYVNSGFNVFEVKYDPPPEVPNSLSFLFASDNVTPRTGEQQNDSLGRKAIRWLVRSFADEVQSVVSDSRSLSVEKRYMATDDTADRVKAFDEFL</sequence>